<dbReference type="EMBL" id="PDCK01000044">
    <property type="protein sequence ID" value="PRQ25756.1"/>
    <property type="molecule type" value="Genomic_DNA"/>
</dbReference>
<keyword evidence="2" id="KW-1185">Reference proteome</keyword>
<dbReference type="Gramene" id="PRQ25756">
    <property type="protein sequence ID" value="PRQ25756"/>
    <property type="gene ID" value="RchiOBHm_Chr6g0287121"/>
</dbReference>
<accession>A0A2P6PV27</accession>
<name>A0A2P6PV27_ROSCH</name>
<dbReference type="AlphaFoldDB" id="A0A2P6PV27"/>
<comment type="caution">
    <text evidence="1">The sequence shown here is derived from an EMBL/GenBank/DDBJ whole genome shotgun (WGS) entry which is preliminary data.</text>
</comment>
<sequence length="91" mass="10774">MQQINYLLDLSLRSRIFLVEHLSQLLDIFLLSSVFEKQIELYIQAKDNTLYTQAKDISHILLLISQTQNYIHISVRILLSVWRFINLLILS</sequence>
<proteinExistence type="predicted"/>
<gene>
    <name evidence="1" type="ORF">RchiOBHm_Chr6g0287121</name>
</gene>
<evidence type="ECO:0000313" key="1">
    <source>
        <dbReference type="EMBL" id="PRQ25756.1"/>
    </source>
</evidence>
<organism evidence="1 2">
    <name type="scientific">Rosa chinensis</name>
    <name type="common">China rose</name>
    <dbReference type="NCBI Taxonomy" id="74649"/>
    <lineage>
        <taxon>Eukaryota</taxon>
        <taxon>Viridiplantae</taxon>
        <taxon>Streptophyta</taxon>
        <taxon>Embryophyta</taxon>
        <taxon>Tracheophyta</taxon>
        <taxon>Spermatophyta</taxon>
        <taxon>Magnoliopsida</taxon>
        <taxon>eudicotyledons</taxon>
        <taxon>Gunneridae</taxon>
        <taxon>Pentapetalae</taxon>
        <taxon>rosids</taxon>
        <taxon>fabids</taxon>
        <taxon>Rosales</taxon>
        <taxon>Rosaceae</taxon>
        <taxon>Rosoideae</taxon>
        <taxon>Rosoideae incertae sedis</taxon>
        <taxon>Rosa</taxon>
    </lineage>
</organism>
<protein>
    <submittedName>
        <fullName evidence="1">Uncharacterized protein</fullName>
    </submittedName>
</protein>
<dbReference type="Proteomes" id="UP000238479">
    <property type="component" value="Chromosome 6"/>
</dbReference>
<reference evidence="1 2" key="1">
    <citation type="journal article" date="2018" name="Nat. Genet.">
        <title>The Rosa genome provides new insights in the design of modern roses.</title>
        <authorList>
            <person name="Bendahmane M."/>
        </authorList>
    </citation>
    <scope>NUCLEOTIDE SEQUENCE [LARGE SCALE GENOMIC DNA]</scope>
    <source>
        <strain evidence="2">cv. Old Blush</strain>
    </source>
</reference>
<evidence type="ECO:0000313" key="2">
    <source>
        <dbReference type="Proteomes" id="UP000238479"/>
    </source>
</evidence>